<dbReference type="SUPFAM" id="SSF48452">
    <property type="entry name" value="TPR-like"/>
    <property type="match status" value="2"/>
</dbReference>
<proteinExistence type="predicted"/>
<dbReference type="InterPro" id="IPR042621">
    <property type="entry name" value="TTC23/TTC23L"/>
</dbReference>
<dbReference type="Gene3D" id="1.25.40.10">
    <property type="entry name" value="Tetratricopeptide repeat domain"/>
    <property type="match status" value="2"/>
</dbReference>
<keyword evidence="2" id="KW-1185">Reference proteome</keyword>
<dbReference type="PANTHER" id="PTHR14485:SF2">
    <property type="entry name" value="FUNGAL STAND N-TERMINAL GOODBYE DOMAIN-CONTAINING PROTEIN"/>
    <property type="match status" value="1"/>
</dbReference>
<reference evidence="1" key="1">
    <citation type="submission" date="2022-11" db="EMBL/GenBank/DDBJ databases">
        <title>Centuries of genome instability and evolution in soft-shell clam transmissible cancer (bioRxiv).</title>
        <authorList>
            <person name="Hart S.F.M."/>
            <person name="Yonemitsu M.A."/>
            <person name="Giersch R.M."/>
            <person name="Beal B.F."/>
            <person name="Arriagada G."/>
            <person name="Davis B.W."/>
            <person name="Ostrander E.A."/>
            <person name="Goff S.P."/>
            <person name="Metzger M.J."/>
        </authorList>
    </citation>
    <scope>NUCLEOTIDE SEQUENCE</scope>
    <source>
        <strain evidence="1">MELC-2E11</strain>
        <tissue evidence="1">Siphon/mantle</tissue>
    </source>
</reference>
<organism evidence="1 2">
    <name type="scientific">Mya arenaria</name>
    <name type="common">Soft-shell clam</name>
    <dbReference type="NCBI Taxonomy" id="6604"/>
    <lineage>
        <taxon>Eukaryota</taxon>
        <taxon>Metazoa</taxon>
        <taxon>Spiralia</taxon>
        <taxon>Lophotrochozoa</taxon>
        <taxon>Mollusca</taxon>
        <taxon>Bivalvia</taxon>
        <taxon>Autobranchia</taxon>
        <taxon>Heteroconchia</taxon>
        <taxon>Euheterodonta</taxon>
        <taxon>Imparidentia</taxon>
        <taxon>Neoheterodontei</taxon>
        <taxon>Myida</taxon>
        <taxon>Myoidea</taxon>
        <taxon>Myidae</taxon>
        <taxon>Mya</taxon>
    </lineage>
</organism>
<name>A0ABY7G797_MYAAR</name>
<dbReference type="InterPro" id="IPR011990">
    <property type="entry name" value="TPR-like_helical_dom_sf"/>
</dbReference>
<dbReference type="InterPro" id="IPR019734">
    <property type="entry name" value="TPR_rpt"/>
</dbReference>
<gene>
    <name evidence="1" type="ORF">MAR_003375</name>
</gene>
<evidence type="ECO:0000313" key="1">
    <source>
        <dbReference type="EMBL" id="WAR29807.1"/>
    </source>
</evidence>
<accession>A0ABY7G797</accession>
<protein>
    <submittedName>
        <fullName evidence="1">TTC23-like protein</fullName>
    </submittedName>
</protein>
<sequence>MQIMLNSVSTTTSEQEKANVFSVLFRLNYIQGKAQVALKKYAEADAAFKKADRAYQASSKLSCVTDDECDDMEIKLAQGRARLSWRQKKYAVAGSEYDKVIDLTKRRYGEDALELIELYQENGRLEQSKGRHANHDKAIEMFLQAHSIAAARYKYASEEIVDTALALAQAYSTTGREEAESSAESYLNECLGSCTAVYGPDHKKTLEVHDELARLLVRSDRQTNEVYGDYSENVADTHKLMASIHLAQGSIEKALRCYKRCLNIEVLVLGKNHKKTKDSERTIDILMA</sequence>
<dbReference type="Pfam" id="PF13181">
    <property type="entry name" value="TPR_8"/>
    <property type="match status" value="1"/>
</dbReference>
<dbReference type="PANTHER" id="PTHR14485">
    <property type="entry name" value="TETRATRICOPEPTIDE REPEAT PROTEIN 23"/>
    <property type="match status" value="1"/>
</dbReference>
<dbReference type="Proteomes" id="UP001164746">
    <property type="component" value="Chromosome 16"/>
</dbReference>
<evidence type="ECO:0000313" key="2">
    <source>
        <dbReference type="Proteomes" id="UP001164746"/>
    </source>
</evidence>
<dbReference type="EMBL" id="CP111027">
    <property type="protein sequence ID" value="WAR29807.1"/>
    <property type="molecule type" value="Genomic_DNA"/>
</dbReference>